<reference evidence="1" key="1">
    <citation type="journal article" date="2020" name="BMC Genomics">
        <title>Correction to: Identification and distribution of gene clusters required for synthesis of sphingolipid metabolism inhibitors in diverse species of the filamentous fungus Fusarium.</title>
        <authorList>
            <person name="Kim H.S."/>
            <person name="Lohmar J.M."/>
            <person name="Busman M."/>
            <person name="Brown D.W."/>
            <person name="Naumann T.A."/>
            <person name="Divon H.H."/>
            <person name="Lysoe E."/>
            <person name="Uhlig S."/>
            <person name="Proctor R.H."/>
        </authorList>
    </citation>
    <scope>NUCLEOTIDE SEQUENCE</scope>
    <source>
        <strain evidence="1">NRRL 45417</strain>
    </source>
</reference>
<dbReference type="Proteomes" id="UP000604273">
    <property type="component" value="Unassembled WGS sequence"/>
</dbReference>
<name>A0A8H4T6X2_9HYPO</name>
<accession>A0A8H4T6X2</accession>
<organism evidence="1 2">
    <name type="scientific">Fusarium gaditjirri</name>
    <dbReference type="NCBI Taxonomy" id="282569"/>
    <lineage>
        <taxon>Eukaryota</taxon>
        <taxon>Fungi</taxon>
        <taxon>Dikarya</taxon>
        <taxon>Ascomycota</taxon>
        <taxon>Pezizomycotina</taxon>
        <taxon>Sordariomycetes</taxon>
        <taxon>Hypocreomycetidae</taxon>
        <taxon>Hypocreales</taxon>
        <taxon>Nectriaceae</taxon>
        <taxon>Fusarium</taxon>
        <taxon>Fusarium nisikadoi species complex</taxon>
    </lineage>
</organism>
<evidence type="ECO:0000313" key="2">
    <source>
        <dbReference type="Proteomes" id="UP000604273"/>
    </source>
</evidence>
<comment type="caution">
    <text evidence="1">The sequence shown here is derived from an EMBL/GenBank/DDBJ whole genome shotgun (WGS) entry which is preliminary data.</text>
</comment>
<dbReference type="OrthoDB" id="5105531at2759"/>
<gene>
    <name evidence="1" type="ORF">FGADI_6783</name>
</gene>
<dbReference type="AlphaFoldDB" id="A0A8H4T6X2"/>
<dbReference type="EMBL" id="JABFAI010000156">
    <property type="protein sequence ID" value="KAF4952425.1"/>
    <property type="molecule type" value="Genomic_DNA"/>
</dbReference>
<proteinExistence type="predicted"/>
<reference evidence="1" key="2">
    <citation type="submission" date="2020-05" db="EMBL/GenBank/DDBJ databases">
        <authorList>
            <person name="Kim H.-S."/>
            <person name="Proctor R.H."/>
            <person name="Brown D.W."/>
        </authorList>
    </citation>
    <scope>NUCLEOTIDE SEQUENCE</scope>
    <source>
        <strain evidence="1">NRRL 45417</strain>
    </source>
</reference>
<protein>
    <submittedName>
        <fullName evidence="1">Uncharacterized protein</fullName>
    </submittedName>
</protein>
<keyword evidence="2" id="KW-1185">Reference proteome</keyword>
<evidence type="ECO:0000313" key="1">
    <source>
        <dbReference type="EMBL" id="KAF4952425.1"/>
    </source>
</evidence>
<sequence>MDRDNNDNKNREARFPLVILVSSPPLLSQSLRTAENGTKQSVSKQRMCIFYAAWVRLDTDNNAIVPWGVLLFASLSRPLRVQKGAQPTADAPATKKKPRLFCSYCKKANHTVDTCRTVPGTITIIGGGAQMAPTGCSFRIATG</sequence>